<dbReference type="Gene3D" id="3.20.20.150">
    <property type="entry name" value="Divalent-metal-dependent TIM barrel enzymes"/>
    <property type="match status" value="1"/>
</dbReference>
<accession>A0A5B8LWG3</accession>
<proteinExistence type="predicted"/>
<dbReference type="KEGG" id="dea:FPZ08_19530"/>
<dbReference type="InterPro" id="IPR036237">
    <property type="entry name" value="Xyl_isomerase-like_sf"/>
</dbReference>
<sequence>MVTTTPSRPAHSGTPLPLAPGLCSVALRHLDPEQVIDCAVTGGAKGIEWEARKHVPPGDLDSARRVAQLCRSAGLAIPSYGTYVAAGADGAREEFAACLASAEALRTPLLRIWTERTTGLEPGAARTALLSRVVSDLIDFCDLAAASGLQLSLEFHPGTFTHTAAETLDLMQRVGRDNLLTHWQPDYGQPIAEATGALRSVLPRLSHLHVFCWTRDHVRMPLRDHRNYWKPLLDLAASTPDRALPRYAMIEFSPDNRLEAVLDDLQTLRDLL</sequence>
<evidence type="ECO:0000259" key="1">
    <source>
        <dbReference type="Pfam" id="PF01261"/>
    </source>
</evidence>
<name>A0A5B8LWG3_9HYPH</name>
<evidence type="ECO:0000313" key="3">
    <source>
        <dbReference type="Proteomes" id="UP000315364"/>
    </source>
</evidence>
<dbReference type="SUPFAM" id="SSF51658">
    <property type="entry name" value="Xylose isomerase-like"/>
    <property type="match status" value="1"/>
</dbReference>
<feature type="domain" description="Xylose isomerase-like TIM barrel" evidence="1">
    <location>
        <begin position="43"/>
        <end position="181"/>
    </location>
</feature>
<protein>
    <submittedName>
        <fullName evidence="2">Sugar phosphate isomerase/epimerase</fullName>
    </submittedName>
</protein>
<dbReference type="Proteomes" id="UP000315364">
    <property type="component" value="Chromosome"/>
</dbReference>
<dbReference type="Pfam" id="PF01261">
    <property type="entry name" value="AP_endonuc_2"/>
    <property type="match status" value="1"/>
</dbReference>
<dbReference type="GO" id="GO:0016853">
    <property type="term" value="F:isomerase activity"/>
    <property type="evidence" value="ECO:0007669"/>
    <property type="project" value="UniProtKB-KW"/>
</dbReference>
<dbReference type="InterPro" id="IPR013022">
    <property type="entry name" value="Xyl_isomerase-like_TIM-brl"/>
</dbReference>
<reference evidence="2 3" key="1">
    <citation type="submission" date="2019-07" db="EMBL/GenBank/DDBJ databases">
        <title>Full genome sequence of Devosia sp. Gsoil 520.</title>
        <authorList>
            <person name="Im W.-T."/>
        </authorList>
    </citation>
    <scope>NUCLEOTIDE SEQUENCE [LARGE SCALE GENOMIC DNA]</scope>
    <source>
        <strain evidence="2 3">Gsoil 520</strain>
    </source>
</reference>
<dbReference type="RefSeq" id="WP_146292038.1">
    <property type="nucleotide sequence ID" value="NZ_CP042304.1"/>
</dbReference>
<dbReference type="OrthoDB" id="9815124at2"/>
<keyword evidence="3" id="KW-1185">Reference proteome</keyword>
<dbReference type="AlphaFoldDB" id="A0A5B8LWG3"/>
<evidence type="ECO:0000313" key="2">
    <source>
        <dbReference type="EMBL" id="QDZ12738.1"/>
    </source>
</evidence>
<organism evidence="2 3">
    <name type="scientific">Devosia ginsengisoli</name>
    <dbReference type="NCBI Taxonomy" id="400770"/>
    <lineage>
        <taxon>Bacteria</taxon>
        <taxon>Pseudomonadati</taxon>
        <taxon>Pseudomonadota</taxon>
        <taxon>Alphaproteobacteria</taxon>
        <taxon>Hyphomicrobiales</taxon>
        <taxon>Devosiaceae</taxon>
        <taxon>Devosia</taxon>
    </lineage>
</organism>
<dbReference type="PANTHER" id="PTHR12110:SF41">
    <property type="entry name" value="INOSOSE DEHYDRATASE"/>
    <property type="match status" value="1"/>
</dbReference>
<gene>
    <name evidence="2" type="ORF">FPZ08_19530</name>
</gene>
<keyword evidence="2" id="KW-0413">Isomerase</keyword>
<dbReference type="PANTHER" id="PTHR12110">
    <property type="entry name" value="HYDROXYPYRUVATE ISOMERASE"/>
    <property type="match status" value="1"/>
</dbReference>
<dbReference type="InterPro" id="IPR050312">
    <property type="entry name" value="IolE/XylAMocC-like"/>
</dbReference>
<dbReference type="EMBL" id="CP042304">
    <property type="protein sequence ID" value="QDZ12738.1"/>
    <property type="molecule type" value="Genomic_DNA"/>
</dbReference>